<dbReference type="GO" id="GO:0009247">
    <property type="term" value="P:glycolipid biosynthetic process"/>
    <property type="evidence" value="ECO:0007669"/>
    <property type="project" value="TreeGrafter"/>
</dbReference>
<feature type="transmembrane region" description="Helical" evidence="2">
    <location>
        <begin position="280"/>
        <end position="301"/>
    </location>
</feature>
<comment type="caution">
    <text evidence="4">The sequence shown here is derived from an EMBL/GenBank/DDBJ whole genome shotgun (WGS) entry which is preliminary data.</text>
</comment>
<comment type="similarity">
    <text evidence="1">Belongs to the saccharopine dehydrogenase family.</text>
</comment>
<proteinExistence type="inferred from homology"/>
<dbReference type="GO" id="GO:0005811">
    <property type="term" value="C:lipid droplet"/>
    <property type="evidence" value="ECO:0007669"/>
    <property type="project" value="TreeGrafter"/>
</dbReference>
<evidence type="ECO:0000259" key="3">
    <source>
        <dbReference type="Pfam" id="PF03435"/>
    </source>
</evidence>
<dbReference type="GO" id="GO:0005739">
    <property type="term" value="C:mitochondrion"/>
    <property type="evidence" value="ECO:0007669"/>
    <property type="project" value="TreeGrafter"/>
</dbReference>
<dbReference type="InterPro" id="IPR036291">
    <property type="entry name" value="NAD(P)-bd_dom_sf"/>
</dbReference>
<dbReference type="FunFam" id="3.40.50.720:FF:000178">
    <property type="entry name" value="Saccharopine dehydrogenase-like oxidoreductase"/>
    <property type="match status" value="1"/>
</dbReference>
<dbReference type="Pfam" id="PF03435">
    <property type="entry name" value="Sacchrp_dh_NADP"/>
    <property type="match status" value="1"/>
</dbReference>
<evidence type="ECO:0000313" key="4">
    <source>
        <dbReference type="EMBL" id="KAJ8942837.1"/>
    </source>
</evidence>
<sequence>MMADRIDLLLLGATGFTGKNCIPYLYKLSKSEGRNLTWGVAGRSEEKLKQVLESVGKELEADFQKIPIVIVDIDDDESLQKMAERAKVVLNCCGPYRFLGYAVVKACIAAGTHHVDVSGEPQYMETVQLEQDEAAKEKGVFVVSACGFDSIPSDLGVVFLQQKFDGILNSVVNYLELWEEGDAKSGPSVNYGTWKSAVHGLAHANELKNIRKKLFPNKLPSFQPKLKTRVAPHKSNVVDGWAVPFPGADRSVMRRSQRYFYEVDHQRPIQVGVYFVVKSFWNLVLLSIFGFIFGLLTKFGFGRKLLLDYPHIFSAGMFSKEEPSEEKVKKGVFQITLYGEGWKESLTNKDDQYTKPCDQCIVGRVKGKNPAYGATCVALVLSAVMIATERDKMPTRGGVYSPAAAFAKTSIIKELNENGVTFDVLSQKDL</sequence>
<dbReference type="GO" id="GO:0005886">
    <property type="term" value="C:plasma membrane"/>
    <property type="evidence" value="ECO:0007669"/>
    <property type="project" value="TreeGrafter"/>
</dbReference>
<keyword evidence="2" id="KW-0472">Membrane</keyword>
<dbReference type="Proteomes" id="UP001162162">
    <property type="component" value="Unassembled WGS sequence"/>
</dbReference>
<name>A0AAV8XX38_9CUCU</name>
<evidence type="ECO:0000256" key="1">
    <source>
        <dbReference type="ARBA" id="ARBA00038048"/>
    </source>
</evidence>
<dbReference type="SUPFAM" id="SSF51735">
    <property type="entry name" value="NAD(P)-binding Rossmann-fold domains"/>
    <property type="match status" value="1"/>
</dbReference>
<accession>A0AAV8XX38</accession>
<dbReference type="PANTHER" id="PTHR12286">
    <property type="entry name" value="SACCHAROPINE DEHYDROGENASE-LIKE OXIDOREDUCTASE"/>
    <property type="match status" value="1"/>
</dbReference>
<evidence type="ECO:0000313" key="5">
    <source>
        <dbReference type="Proteomes" id="UP001162162"/>
    </source>
</evidence>
<organism evidence="4 5">
    <name type="scientific">Aromia moschata</name>
    <dbReference type="NCBI Taxonomy" id="1265417"/>
    <lineage>
        <taxon>Eukaryota</taxon>
        <taxon>Metazoa</taxon>
        <taxon>Ecdysozoa</taxon>
        <taxon>Arthropoda</taxon>
        <taxon>Hexapoda</taxon>
        <taxon>Insecta</taxon>
        <taxon>Pterygota</taxon>
        <taxon>Neoptera</taxon>
        <taxon>Endopterygota</taxon>
        <taxon>Coleoptera</taxon>
        <taxon>Polyphaga</taxon>
        <taxon>Cucujiformia</taxon>
        <taxon>Chrysomeloidea</taxon>
        <taxon>Cerambycidae</taxon>
        <taxon>Cerambycinae</taxon>
        <taxon>Callichromatini</taxon>
        <taxon>Aromia</taxon>
    </lineage>
</organism>
<reference evidence="4" key="1">
    <citation type="journal article" date="2023" name="Insect Mol. Biol.">
        <title>Genome sequencing provides insights into the evolution of gene families encoding plant cell wall-degrading enzymes in longhorned beetles.</title>
        <authorList>
            <person name="Shin N.R."/>
            <person name="Okamura Y."/>
            <person name="Kirsch R."/>
            <person name="Pauchet Y."/>
        </authorList>
    </citation>
    <scope>NUCLEOTIDE SEQUENCE</scope>
    <source>
        <strain evidence="4">AMC_N1</strain>
    </source>
</reference>
<dbReference type="AlphaFoldDB" id="A0AAV8XX38"/>
<dbReference type="InterPro" id="IPR005097">
    <property type="entry name" value="Sacchrp_dh_NADP-bd"/>
</dbReference>
<evidence type="ECO:0000256" key="2">
    <source>
        <dbReference type="SAM" id="Phobius"/>
    </source>
</evidence>
<keyword evidence="2" id="KW-1133">Transmembrane helix</keyword>
<dbReference type="Gene3D" id="3.40.50.720">
    <property type="entry name" value="NAD(P)-binding Rossmann-like Domain"/>
    <property type="match status" value="1"/>
</dbReference>
<keyword evidence="5" id="KW-1185">Reference proteome</keyword>
<protein>
    <recommendedName>
        <fullName evidence="3">Saccharopine dehydrogenase NADP binding domain-containing protein</fullName>
    </recommendedName>
</protein>
<keyword evidence="2" id="KW-0812">Transmembrane</keyword>
<dbReference type="EMBL" id="JAPWTK010000312">
    <property type="protein sequence ID" value="KAJ8942837.1"/>
    <property type="molecule type" value="Genomic_DNA"/>
</dbReference>
<dbReference type="InterPro" id="IPR051276">
    <property type="entry name" value="Saccharopine_DH-like_oxidrdct"/>
</dbReference>
<feature type="domain" description="Saccharopine dehydrogenase NADP binding" evidence="3">
    <location>
        <begin position="9"/>
        <end position="143"/>
    </location>
</feature>
<gene>
    <name evidence="4" type="ORF">NQ318_022852</name>
</gene>
<dbReference type="PANTHER" id="PTHR12286:SF5">
    <property type="entry name" value="SACCHAROPINE DEHYDROGENASE-LIKE OXIDOREDUCTASE"/>
    <property type="match status" value="1"/>
</dbReference>